<dbReference type="OrthoDB" id="1934782at2759"/>
<dbReference type="EMBL" id="JABFUD020000015">
    <property type="protein sequence ID" value="KAI5069552.1"/>
    <property type="molecule type" value="Genomic_DNA"/>
</dbReference>
<accession>A0A9D4UL90</accession>
<gene>
    <name evidence="1" type="ORF">GOP47_0015853</name>
</gene>
<name>A0A9D4UL90_ADICA</name>
<sequence>MGSGQTSNFKDEATCGRVGLAGAAISLLVRESTCEMGIAGRSKLCAQEAASTRCCVVDCSHRRLEGLQ</sequence>
<keyword evidence="2" id="KW-1185">Reference proteome</keyword>
<evidence type="ECO:0000313" key="1">
    <source>
        <dbReference type="EMBL" id="KAI5069552.1"/>
    </source>
</evidence>
<evidence type="ECO:0000313" key="2">
    <source>
        <dbReference type="Proteomes" id="UP000886520"/>
    </source>
</evidence>
<organism evidence="1 2">
    <name type="scientific">Adiantum capillus-veneris</name>
    <name type="common">Maidenhair fern</name>
    <dbReference type="NCBI Taxonomy" id="13818"/>
    <lineage>
        <taxon>Eukaryota</taxon>
        <taxon>Viridiplantae</taxon>
        <taxon>Streptophyta</taxon>
        <taxon>Embryophyta</taxon>
        <taxon>Tracheophyta</taxon>
        <taxon>Polypodiopsida</taxon>
        <taxon>Polypodiidae</taxon>
        <taxon>Polypodiales</taxon>
        <taxon>Pteridineae</taxon>
        <taxon>Pteridaceae</taxon>
        <taxon>Vittarioideae</taxon>
        <taxon>Adiantum</taxon>
    </lineage>
</organism>
<reference evidence="1" key="1">
    <citation type="submission" date="2021-01" db="EMBL/GenBank/DDBJ databases">
        <title>Adiantum capillus-veneris genome.</title>
        <authorList>
            <person name="Fang Y."/>
            <person name="Liao Q."/>
        </authorList>
    </citation>
    <scope>NUCLEOTIDE SEQUENCE</scope>
    <source>
        <strain evidence="1">H3</strain>
        <tissue evidence="1">Leaf</tissue>
    </source>
</reference>
<dbReference type="Proteomes" id="UP000886520">
    <property type="component" value="Chromosome 15"/>
</dbReference>
<dbReference type="AlphaFoldDB" id="A0A9D4UL90"/>
<proteinExistence type="predicted"/>
<comment type="caution">
    <text evidence="1">The sequence shown here is derived from an EMBL/GenBank/DDBJ whole genome shotgun (WGS) entry which is preliminary data.</text>
</comment>
<protein>
    <submittedName>
        <fullName evidence="1">Uncharacterized protein</fullName>
    </submittedName>
</protein>